<feature type="transmembrane region" description="Helical" evidence="9">
    <location>
        <begin position="61"/>
        <end position="81"/>
    </location>
</feature>
<keyword evidence="3 9" id="KW-0812">Transmembrane</keyword>
<feature type="transmembrane region" description="Helical" evidence="9">
    <location>
        <begin position="682"/>
        <end position="704"/>
    </location>
</feature>
<gene>
    <name evidence="10" type="ORF">CGI_10011681</name>
</gene>
<feature type="region of interest" description="Disordered" evidence="8">
    <location>
        <begin position="482"/>
        <end position="504"/>
    </location>
</feature>
<dbReference type="NCBIfam" id="TIGR00813">
    <property type="entry name" value="sss"/>
    <property type="match status" value="1"/>
</dbReference>
<accession>K1QG67</accession>
<evidence type="ECO:0000256" key="7">
    <source>
        <dbReference type="SAM" id="Coils"/>
    </source>
</evidence>
<dbReference type="PANTHER" id="PTHR11819:SF195">
    <property type="entry name" value="SODIUM_GLUCOSE COTRANSPORTER 4"/>
    <property type="match status" value="1"/>
</dbReference>
<dbReference type="PROSITE" id="PS50283">
    <property type="entry name" value="NA_SOLUT_SYMP_3"/>
    <property type="match status" value="1"/>
</dbReference>
<proteinExistence type="inferred from homology"/>
<sequence>MGCKILKNIYKVDIYAGSVFVQQSLGWNTYISIAAILAVTAIYTVVGGLAAVIFTDTLQTIIMLTGSVVLAIMGFVKVGGIDGLMVKYFEAVPKQYGIADSNATYVHNITYFNSSCGLPRDDAFHILRDPLTSDLPWPGVLVRSTFVSMWYWCADQVIVQRTLAAKNIGHARAATLMAGYLKFLPLFLIIMPGMISRVLFPDTVGCADPDTCMKVCENPSGCSNIAYPSLILGLAPVGMRGLMMAVMLAALMSSLTSVFNSAATVFTMDIWRRVRKQATEREQLIVGKVFVVVLVGISILWIPLIKAAQQGQLFLYIQALTGYIAPPICSVFLLAVFVPRVTEKGAFWGMMVGQVSGLIRMVLDFVYPSPGCGQHDHRPAVVAKVHFTYFSALLLILTALVVVFISLLEKPQRNKSSKGLTFWTVERVRPPPKNEPDIPKTLQRPARVTPPDDYVTYPMREIVNEAYHSDDNVDDQKVTSVDDMKQNGEPNRIQEQTAETNHIESERPLLRRTKSNRDAVFDKVVRQSKTEETVTDYRLTSGSEGNENADDNDGVTVELRNKRIRVKKSSYASDMSLEIHSEFLKRKSEVEKAKELERIQELERQIELEKQREIKRQREIERRELERINELERQKELERIRIQELQRQELERTRRLELEAREKSVDPVQEVMRKKLYIDSKFDFFLNLNAIILMCVFVFLYCIFA</sequence>
<organism evidence="10">
    <name type="scientific">Magallana gigas</name>
    <name type="common">Pacific oyster</name>
    <name type="synonym">Crassostrea gigas</name>
    <dbReference type="NCBI Taxonomy" id="29159"/>
    <lineage>
        <taxon>Eukaryota</taxon>
        <taxon>Metazoa</taxon>
        <taxon>Spiralia</taxon>
        <taxon>Lophotrochozoa</taxon>
        <taxon>Mollusca</taxon>
        <taxon>Bivalvia</taxon>
        <taxon>Autobranchia</taxon>
        <taxon>Pteriomorphia</taxon>
        <taxon>Ostreida</taxon>
        <taxon>Ostreoidea</taxon>
        <taxon>Ostreidae</taxon>
        <taxon>Magallana</taxon>
    </lineage>
</organism>
<evidence type="ECO:0000256" key="8">
    <source>
        <dbReference type="SAM" id="MobiDB-lite"/>
    </source>
</evidence>
<feature type="transmembrane region" description="Helical" evidence="9">
    <location>
        <begin position="316"/>
        <end position="338"/>
    </location>
</feature>
<evidence type="ECO:0000256" key="9">
    <source>
        <dbReference type="SAM" id="Phobius"/>
    </source>
</evidence>
<keyword evidence="4 9" id="KW-1133">Transmembrane helix</keyword>
<dbReference type="PROSITE" id="PS00457">
    <property type="entry name" value="NA_SOLUT_SYMP_2"/>
    <property type="match status" value="1"/>
</dbReference>
<feature type="transmembrane region" description="Helical" evidence="9">
    <location>
        <begin position="284"/>
        <end position="304"/>
    </location>
</feature>
<feature type="transmembrane region" description="Helical" evidence="9">
    <location>
        <begin position="345"/>
        <end position="367"/>
    </location>
</feature>
<dbReference type="GO" id="GO:0005412">
    <property type="term" value="F:D-glucose:sodium symporter activity"/>
    <property type="evidence" value="ECO:0007669"/>
    <property type="project" value="TreeGrafter"/>
</dbReference>
<evidence type="ECO:0000256" key="2">
    <source>
        <dbReference type="ARBA" id="ARBA00006434"/>
    </source>
</evidence>
<comment type="similarity">
    <text evidence="2 6">Belongs to the sodium:solute symporter (SSF) (TC 2.A.21) family.</text>
</comment>
<comment type="subcellular location">
    <subcellularLocation>
        <location evidence="1">Membrane</location>
        <topology evidence="1">Multi-pass membrane protein</topology>
    </subcellularLocation>
</comment>
<dbReference type="PANTHER" id="PTHR11819">
    <property type="entry name" value="SOLUTE CARRIER FAMILY 5"/>
    <property type="match status" value="1"/>
</dbReference>
<protein>
    <submittedName>
        <fullName evidence="10">Sodium/glucose cotransporter 4</fullName>
    </submittedName>
</protein>
<evidence type="ECO:0000313" key="10">
    <source>
        <dbReference type="EMBL" id="EKC32898.1"/>
    </source>
</evidence>
<dbReference type="HOGENOM" id="CLU_018808_9_2_1"/>
<dbReference type="InterPro" id="IPR038377">
    <property type="entry name" value="Na/Glc_symporter_sf"/>
</dbReference>
<feature type="coiled-coil region" evidence="7">
    <location>
        <begin position="585"/>
        <end position="653"/>
    </location>
</feature>
<feature type="transmembrane region" description="Helical" evidence="9">
    <location>
        <begin position="30"/>
        <end position="54"/>
    </location>
</feature>
<name>K1QG67_MAGGI</name>
<keyword evidence="5 9" id="KW-0472">Membrane</keyword>
<feature type="transmembrane region" description="Helical" evidence="9">
    <location>
        <begin position="387"/>
        <end position="408"/>
    </location>
</feature>
<evidence type="ECO:0000256" key="1">
    <source>
        <dbReference type="ARBA" id="ARBA00004141"/>
    </source>
</evidence>
<feature type="region of interest" description="Disordered" evidence="8">
    <location>
        <begin position="431"/>
        <end position="453"/>
    </location>
</feature>
<dbReference type="Gene3D" id="1.20.1730.10">
    <property type="entry name" value="Sodium/glucose cotransporter"/>
    <property type="match status" value="1"/>
</dbReference>
<evidence type="ECO:0000256" key="4">
    <source>
        <dbReference type="ARBA" id="ARBA00022989"/>
    </source>
</evidence>
<evidence type="ECO:0000256" key="6">
    <source>
        <dbReference type="RuleBase" id="RU362091"/>
    </source>
</evidence>
<dbReference type="GO" id="GO:0005886">
    <property type="term" value="C:plasma membrane"/>
    <property type="evidence" value="ECO:0007669"/>
    <property type="project" value="TreeGrafter"/>
</dbReference>
<dbReference type="EMBL" id="JH817028">
    <property type="protein sequence ID" value="EKC32898.1"/>
    <property type="molecule type" value="Genomic_DNA"/>
</dbReference>
<dbReference type="InParanoid" id="K1QG67"/>
<dbReference type="AlphaFoldDB" id="K1QG67"/>
<keyword evidence="7" id="KW-0175">Coiled coil</keyword>
<feature type="transmembrane region" description="Helical" evidence="9">
    <location>
        <begin position="242"/>
        <end position="263"/>
    </location>
</feature>
<feature type="transmembrane region" description="Helical" evidence="9">
    <location>
        <begin position="174"/>
        <end position="195"/>
    </location>
</feature>
<evidence type="ECO:0000256" key="5">
    <source>
        <dbReference type="ARBA" id="ARBA00023136"/>
    </source>
</evidence>
<evidence type="ECO:0000256" key="3">
    <source>
        <dbReference type="ARBA" id="ARBA00022692"/>
    </source>
</evidence>
<dbReference type="InterPro" id="IPR018212">
    <property type="entry name" value="Na/solute_symporter_CS"/>
</dbReference>
<dbReference type="InterPro" id="IPR001734">
    <property type="entry name" value="Na/solute_symporter"/>
</dbReference>
<dbReference type="Pfam" id="PF00474">
    <property type="entry name" value="SSF"/>
    <property type="match status" value="1"/>
</dbReference>
<reference evidence="10" key="1">
    <citation type="journal article" date="2012" name="Nature">
        <title>The oyster genome reveals stress adaptation and complexity of shell formation.</title>
        <authorList>
            <person name="Zhang G."/>
            <person name="Fang X."/>
            <person name="Guo X."/>
            <person name="Li L."/>
            <person name="Luo R."/>
            <person name="Xu F."/>
            <person name="Yang P."/>
            <person name="Zhang L."/>
            <person name="Wang X."/>
            <person name="Qi H."/>
            <person name="Xiong Z."/>
            <person name="Que H."/>
            <person name="Xie Y."/>
            <person name="Holland P.W."/>
            <person name="Paps J."/>
            <person name="Zhu Y."/>
            <person name="Wu F."/>
            <person name="Chen Y."/>
            <person name="Wang J."/>
            <person name="Peng C."/>
            <person name="Meng J."/>
            <person name="Yang L."/>
            <person name="Liu J."/>
            <person name="Wen B."/>
            <person name="Zhang N."/>
            <person name="Huang Z."/>
            <person name="Zhu Q."/>
            <person name="Feng Y."/>
            <person name="Mount A."/>
            <person name="Hedgecock D."/>
            <person name="Xu Z."/>
            <person name="Liu Y."/>
            <person name="Domazet-Loso T."/>
            <person name="Du Y."/>
            <person name="Sun X."/>
            <person name="Zhang S."/>
            <person name="Liu B."/>
            <person name="Cheng P."/>
            <person name="Jiang X."/>
            <person name="Li J."/>
            <person name="Fan D."/>
            <person name="Wang W."/>
            <person name="Fu W."/>
            <person name="Wang T."/>
            <person name="Wang B."/>
            <person name="Zhang J."/>
            <person name="Peng Z."/>
            <person name="Li Y."/>
            <person name="Li N."/>
            <person name="Wang J."/>
            <person name="Chen M."/>
            <person name="He Y."/>
            <person name="Tan F."/>
            <person name="Song X."/>
            <person name="Zheng Q."/>
            <person name="Huang R."/>
            <person name="Yang H."/>
            <person name="Du X."/>
            <person name="Chen L."/>
            <person name="Yang M."/>
            <person name="Gaffney P.M."/>
            <person name="Wang S."/>
            <person name="Luo L."/>
            <person name="She Z."/>
            <person name="Ming Y."/>
            <person name="Huang W."/>
            <person name="Zhang S."/>
            <person name="Huang B."/>
            <person name="Zhang Y."/>
            <person name="Qu T."/>
            <person name="Ni P."/>
            <person name="Miao G."/>
            <person name="Wang J."/>
            <person name="Wang Q."/>
            <person name="Steinberg C.E."/>
            <person name="Wang H."/>
            <person name="Li N."/>
            <person name="Qian L."/>
            <person name="Zhang G."/>
            <person name="Li Y."/>
            <person name="Yang H."/>
            <person name="Liu X."/>
            <person name="Wang J."/>
            <person name="Yin Y."/>
            <person name="Wang J."/>
        </authorList>
    </citation>
    <scope>NUCLEOTIDE SEQUENCE [LARGE SCALE GENOMIC DNA]</scope>
    <source>
        <strain evidence="10">05x7-T-G4-1.051#20</strain>
    </source>
</reference>
<feature type="region of interest" description="Disordered" evidence="8">
    <location>
        <begin position="530"/>
        <end position="553"/>
    </location>
</feature>